<accession>A0A3M9K013</accession>
<evidence type="ECO:0000313" key="1">
    <source>
        <dbReference type="EMBL" id="AXH93673.1"/>
    </source>
</evidence>
<proteinExistence type="predicted"/>
<organism evidence="1 2">
    <name type="scientific">Micromonospora aurantiaca</name>
    <name type="common">nom. illeg.</name>
    <dbReference type="NCBI Taxonomy" id="47850"/>
    <lineage>
        <taxon>Bacteria</taxon>
        <taxon>Bacillati</taxon>
        <taxon>Actinomycetota</taxon>
        <taxon>Actinomycetes</taxon>
        <taxon>Micromonosporales</taxon>
        <taxon>Micromonosporaceae</taxon>
        <taxon>Micromonospora</taxon>
    </lineage>
</organism>
<protein>
    <submittedName>
        <fullName evidence="1">DUF2752 domain-containing protein</fullName>
    </submittedName>
</protein>
<evidence type="ECO:0000313" key="2">
    <source>
        <dbReference type="Proteomes" id="UP000253958"/>
    </source>
</evidence>
<dbReference type="EMBL" id="CP031263">
    <property type="protein sequence ID" value="AXH93673.1"/>
    <property type="molecule type" value="Genomic_DNA"/>
</dbReference>
<dbReference type="RefSeq" id="WP_013476039.1">
    <property type="nucleotide sequence ID" value="NZ_CBDRJA010000010.1"/>
</dbReference>
<dbReference type="Proteomes" id="UP000253958">
    <property type="component" value="Chromosome"/>
</dbReference>
<gene>
    <name evidence="1" type="ORF">DVH21_29275</name>
</gene>
<reference evidence="1 2" key="2">
    <citation type="submission" date="2018-08" db="EMBL/GenBank/DDBJ databases">
        <title>Streptomyces kandeliansis sp. nov., an endophytic bacterium isolated from mangrove plant.</title>
        <authorList>
            <person name="Wang R."/>
        </authorList>
    </citation>
    <scope>NUCLEOTIDE SEQUENCE [LARGE SCALE GENOMIC DNA]</scope>
    <source>
        <strain evidence="2">H14(2018)</strain>
    </source>
</reference>
<name>A0A3M9K013_9ACTN</name>
<dbReference type="Pfam" id="PF10825">
    <property type="entry name" value="DUF2752"/>
    <property type="match status" value="1"/>
</dbReference>
<sequence length="153" mass="16355">MSSVSPYGGGPSAPPRWWGLAGPFGAAALFAAAVAWVLTHNPTDAIPDISGGCLWTAMTGTQGPTCGGTRMMWHLLHGNLPEAARHHLPALIAVPVVGYAWARWTASTMGRWLPALPLPRWLLIAYAASWAVFAIARNLPWPPFTGLHLTDIQ</sequence>
<reference evidence="1 2" key="1">
    <citation type="submission" date="2018-07" db="EMBL/GenBank/DDBJ databases">
        <authorList>
            <person name="Ye Y."/>
        </authorList>
    </citation>
    <scope>NUCLEOTIDE SEQUENCE [LARGE SCALE GENOMIC DNA]</scope>
    <source>
        <strain evidence="2">H14(2018)</strain>
    </source>
</reference>
<dbReference type="AlphaFoldDB" id="A0A3M9K013"/>
<dbReference type="InterPro" id="IPR021215">
    <property type="entry name" value="DUF2752"/>
</dbReference>